<reference evidence="5" key="1">
    <citation type="submission" date="2016-10" db="EMBL/GenBank/DDBJ databases">
        <authorList>
            <person name="Varghese N."/>
            <person name="Submissions S."/>
        </authorList>
    </citation>
    <scope>NUCLEOTIDE SEQUENCE [LARGE SCALE GENOMIC DNA]</scope>
    <source>
        <strain evidence="5">CGMCC 4.7038</strain>
    </source>
</reference>
<dbReference type="AlphaFoldDB" id="A0A1H7C0C1"/>
<dbReference type="Gene3D" id="3.30.9.20">
    <property type="match status" value="1"/>
</dbReference>
<gene>
    <name evidence="4" type="ORF">SAMN05443287_10885</name>
</gene>
<dbReference type="PANTHER" id="PTHR43476:SF4">
    <property type="entry name" value="BLR0106 PROTEIN"/>
    <property type="match status" value="1"/>
</dbReference>
<dbReference type="InterPro" id="IPR036188">
    <property type="entry name" value="FAD/NAD-bd_sf"/>
</dbReference>
<evidence type="ECO:0000259" key="3">
    <source>
        <dbReference type="Pfam" id="PF01494"/>
    </source>
</evidence>
<dbReference type="Proteomes" id="UP000198707">
    <property type="component" value="Unassembled WGS sequence"/>
</dbReference>
<keyword evidence="5" id="KW-1185">Reference proteome</keyword>
<dbReference type="InterPro" id="IPR002938">
    <property type="entry name" value="FAD-bd"/>
</dbReference>
<dbReference type="Gene3D" id="3.50.50.60">
    <property type="entry name" value="FAD/NAD(P)-binding domain"/>
    <property type="match status" value="1"/>
</dbReference>
<feature type="domain" description="FAD-binding" evidence="3">
    <location>
        <begin position="6"/>
        <end position="329"/>
    </location>
</feature>
<evidence type="ECO:0000313" key="4">
    <source>
        <dbReference type="EMBL" id="SEJ82047.1"/>
    </source>
</evidence>
<accession>A0A1H7C0C1</accession>
<dbReference type="RefSeq" id="WP_092381630.1">
    <property type="nucleotide sequence ID" value="NZ_BOPI01000004.1"/>
</dbReference>
<dbReference type="EMBL" id="FNYV01000008">
    <property type="protein sequence ID" value="SEJ82047.1"/>
    <property type="molecule type" value="Genomic_DNA"/>
</dbReference>
<proteinExistence type="predicted"/>
<protein>
    <submittedName>
        <fullName evidence="4">2-polyprenyl-6-methoxyphenol hydroxylase</fullName>
    </submittedName>
</protein>
<dbReference type="Pfam" id="PF01494">
    <property type="entry name" value="FAD_binding_3"/>
    <property type="match status" value="1"/>
</dbReference>
<dbReference type="PANTHER" id="PTHR43476">
    <property type="entry name" value="3-(3-HYDROXY-PHENYL)PROPIONATE/3-HYDROXYCINNAMIC ACID HYDROXYLASE"/>
    <property type="match status" value="1"/>
</dbReference>
<evidence type="ECO:0000256" key="2">
    <source>
        <dbReference type="ARBA" id="ARBA00023027"/>
    </source>
</evidence>
<dbReference type="InterPro" id="IPR050631">
    <property type="entry name" value="PheA/TfdB_FAD_monoxygenase"/>
</dbReference>
<evidence type="ECO:0000256" key="1">
    <source>
        <dbReference type="ARBA" id="ARBA00023002"/>
    </source>
</evidence>
<dbReference type="PRINTS" id="PR00420">
    <property type="entry name" value="RNGMNOXGNASE"/>
</dbReference>
<name>A0A1H7C0C1_9ACTN</name>
<sequence>MGARRVAIIGAGPAGLFLGRLLGLTTRATAVDVYERAAPGDTGGFGIALSDRTMRQLAAGDRVLAERVGQAARPLSGIELRLPDRRLRYDGFPVVTVSRASLLAVLTEQARQVGVRVHHGCDVRAADLDADVVVLADGARSTNRTARAAAFGTTVRTGLARYIWLGTDADLGDAATMFFVPTEHGPMAAHAYSCGAGPSTVVVEMDEGTWRRAGLDQPCRAGAVPGEIGPAGLALLDGVFAERLGAALFGERSRWSRFPVVTNRRWSDGNVVLIGDAAHTAHFTVASGTSMALADALALAATLRGRGTVADSFAAYERQRRPAAARVQRLAGPSMRWWETYGRRMQLPAAQFGLHFITRTTALSYLGLRRRCPAPVEAAETAFRQAAAAEPAVTPVAAGTAASGSAADRAAAAAPSASATGRNAVAEPFTARGLRLPHRLVGVGVPRPGAPRWDGPRPAPAGWLEPWPGPVQQTGTGWAPGTEGRLLAPGRHPLRFVARSAADPWADDETLRELAGCHRRGVHGVVLLPGAPGWWDRAVELGGRIRTELGLVVAGCVPGDWASDLCRDAAVDAWPARIHLALVSARLDLVAQWPYPASDLAAPALPDEA</sequence>
<dbReference type="SUPFAM" id="SSF51905">
    <property type="entry name" value="FAD/NAD(P)-binding domain"/>
    <property type="match status" value="1"/>
</dbReference>
<organism evidence="4 5">
    <name type="scientific">Micromonospora phaseoli</name>
    <dbReference type="NCBI Taxonomy" id="1144548"/>
    <lineage>
        <taxon>Bacteria</taxon>
        <taxon>Bacillati</taxon>
        <taxon>Actinomycetota</taxon>
        <taxon>Actinomycetes</taxon>
        <taxon>Micromonosporales</taxon>
        <taxon>Micromonosporaceae</taxon>
        <taxon>Micromonospora</taxon>
    </lineage>
</organism>
<dbReference type="STRING" id="1144548.SAMN05443287_10885"/>
<dbReference type="GO" id="GO:0071949">
    <property type="term" value="F:FAD binding"/>
    <property type="evidence" value="ECO:0007669"/>
    <property type="project" value="InterPro"/>
</dbReference>
<keyword evidence="2" id="KW-0520">NAD</keyword>
<keyword evidence="1" id="KW-0560">Oxidoreductase</keyword>
<dbReference type="GO" id="GO:0016491">
    <property type="term" value="F:oxidoreductase activity"/>
    <property type="evidence" value="ECO:0007669"/>
    <property type="project" value="UniProtKB-KW"/>
</dbReference>
<evidence type="ECO:0000313" key="5">
    <source>
        <dbReference type="Proteomes" id="UP000198707"/>
    </source>
</evidence>